<dbReference type="InterPro" id="IPR000909">
    <property type="entry name" value="PLipase_C_PInositol-sp_X_dom"/>
</dbReference>
<dbReference type="GO" id="GO:0004436">
    <property type="term" value="F:phosphatidylinositol diacylglycerol-lyase activity"/>
    <property type="evidence" value="ECO:0007669"/>
    <property type="project" value="UniProtKB-EC"/>
</dbReference>
<dbReference type="InterPro" id="IPR000772">
    <property type="entry name" value="Ricin_B_lectin"/>
</dbReference>
<dbReference type="SUPFAM" id="SSF50370">
    <property type="entry name" value="Ricin B-like lectins"/>
    <property type="match status" value="1"/>
</dbReference>
<feature type="domain" description="Ricin B lectin" evidence="8">
    <location>
        <begin position="359"/>
        <end position="494"/>
    </location>
</feature>
<dbReference type="PROSITE" id="PS50231">
    <property type="entry name" value="RICIN_B_LECTIN"/>
    <property type="match status" value="1"/>
</dbReference>
<dbReference type="EC" id="4.6.1.13" evidence="2"/>
<dbReference type="Pfam" id="PF00388">
    <property type="entry name" value="PI-PLC-X"/>
    <property type="match status" value="1"/>
</dbReference>
<protein>
    <recommendedName>
        <fullName evidence="3">1-phosphatidylinositol phosphodiesterase</fullName>
        <ecNumber evidence="2">4.6.1.13</ecNumber>
    </recommendedName>
    <alternativeName>
        <fullName evidence="5">Phosphatidylinositol diacylglycerol-lyase</fullName>
    </alternativeName>
    <alternativeName>
        <fullName evidence="6">Phosphatidylinositol-specific phospholipase C</fullName>
    </alternativeName>
</protein>
<dbReference type="Pfam" id="PF00652">
    <property type="entry name" value="Ricin_B_lectin"/>
    <property type="match status" value="1"/>
</dbReference>
<dbReference type="AlphaFoldDB" id="A0A4U3A4N5"/>
<evidence type="ECO:0000256" key="2">
    <source>
        <dbReference type="ARBA" id="ARBA00012581"/>
    </source>
</evidence>
<keyword evidence="4" id="KW-0443">Lipid metabolism</keyword>
<evidence type="ECO:0000256" key="5">
    <source>
        <dbReference type="ARBA" id="ARBA00030474"/>
    </source>
</evidence>
<dbReference type="RefSeq" id="WP_137058740.1">
    <property type="nucleotide sequence ID" value="NZ_SZOD01000663.1"/>
</dbReference>
<comment type="caution">
    <text evidence="9">The sequence shown here is derived from an EMBL/GenBank/DDBJ whole genome shotgun (WGS) entry which is preliminary data.</text>
</comment>
<dbReference type="GO" id="GO:0008081">
    <property type="term" value="F:phosphoric diester hydrolase activity"/>
    <property type="evidence" value="ECO:0007669"/>
    <property type="project" value="InterPro"/>
</dbReference>
<keyword evidence="4" id="KW-0442">Lipid degradation</keyword>
<dbReference type="CDD" id="cd08586">
    <property type="entry name" value="PI-PLCc_BcPLC_like"/>
    <property type="match status" value="1"/>
</dbReference>
<dbReference type="CDD" id="cd23445">
    <property type="entry name" value="beta-trefoil_Ricin_HA17-like"/>
    <property type="match status" value="1"/>
</dbReference>
<sequence length="495" mass="56191">MGTHGNRKSFIDSSYPNYVDINGRLTIDRSGFNVNQSVQYTNKNWMNYIDNSRTISELSIPGTHGSMALYGSILGHILINQTMNLDIQLNSGIRYIDIRCRHYYNSFPIHHDLAFQDAYFNDVLDSVINFLKQNPRETILMKVQEEIGTGAPPEGNTRTFNETFNSYLKGKEHYFWIPTNNSSNPINPTLGEVRGKIILLQNFPGSRQFGIDWSWLYVHDMWELDGSSQIYAKWEKVRDHFFRAMQNRNQIFVTHLSANGRISTLGDPKPWFVSSGFADRENNSLADQLSSNPSSNWPDNPRYHSTSGPIFYGGTNVLTTRRIRDGRFTHTGIIAADFPGKGLIDGTIALNFPGTLSGDFQIVTALNNSSVLDLNGINNVTLWSNNEGNHQRWNFTYDRSENAYVIRSVSNSNLALAWDTSSSNRNVFATPIGSLRQNEYYWILEKNGDGYIFKNKYNPNSNMVLTVVGGNHEGANIQMSERVSGNAQTFFNRFI</sequence>
<dbReference type="SUPFAM" id="SSF51695">
    <property type="entry name" value="PLC-like phosphodiesterases"/>
    <property type="match status" value="1"/>
</dbReference>
<dbReference type="SMART" id="SM00148">
    <property type="entry name" value="PLCXc"/>
    <property type="match status" value="1"/>
</dbReference>
<reference evidence="9 10" key="1">
    <citation type="journal article" date="2019" name="Environ. Microbiol.">
        <title>An active ?-lactamase is a part of an orchestrated cell wall stress resistance network of Bacillus subtilis and related rhizosphere species.</title>
        <authorList>
            <person name="Bucher T."/>
            <person name="Keren-Paz A."/>
            <person name="Hausser J."/>
            <person name="Olender T."/>
            <person name="Cytryn E."/>
            <person name="Kolodkin-Gal I."/>
        </authorList>
    </citation>
    <scope>NUCLEOTIDE SEQUENCE [LARGE SCALE GENOMIC DNA]</scope>
    <source>
        <strain evidence="9 10">I186</strain>
    </source>
</reference>
<dbReference type="InterPro" id="IPR035992">
    <property type="entry name" value="Ricin_B-like_lectins"/>
</dbReference>
<dbReference type="PANTHER" id="PTHR13593">
    <property type="match status" value="1"/>
</dbReference>
<comment type="catalytic activity">
    <reaction evidence="1">
        <text>a 1,2-diacyl-sn-glycero-3-phospho-(1D-myo-inositol) = 1D-myo-inositol 1,2-cyclic phosphate + a 1,2-diacyl-sn-glycerol</text>
        <dbReference type="Rhea" id="RHEA:17093"/>
        <dbReference type="ChEBI" id="CHEBI:17815"/>
        <dbReference type="ChEBI" id="CHEBI:57880"/>
        <dbReference type="ChEBI" id="CHEBI:58484"/>
        <dbReference type="EC" id="4.6.1.13"/>
    </reaction>
</comment>
<gene>
    <name evidence="9" type="ORF">FC701_23860</name>
</gene>
<dbReference type="GO" id="GO:0016042">
    <property type="term" value="P:lipid catabolic process"/>
    <property type="evidence" value="ECO:0007669"/>
    <property type="project" value="UniProtKB-KW"/>
</dbReference>
<evidence type="ECO:0000313" key="10">
    <source>
        <dbReference type="Proteomes" id="UP000305524"/>
    </source>
</evidence>
<dbReference type="InterPro" id="IPR017946">
    <property type="entry name" value="PLC-like_Pdiesterase_TIM-brl"/>
</dbReference>
<dbReference type="PROSITE" id="PS50007">
    <property type="entry name" value="PIPLC_X_DOMAIN"/>
    <property type="match status" value="1"/>
</dbReference>
<evidence type="ECO:0000256" key="4">
    <source>
        <dbReference type="ARBA" id="ARBA00022963"/>
    </source>
</evidence>
<dbReference type="SMART" id="SM00458">
    <property type="entry name" value="RICIN"/>
    <property type="match status" value="1"/>
</dbReference>
<evidence type="ECO:0000256" key="1">
    <source>
        <dbReference type="ARBA" id="ARBA00001316"/>
    </source>
</evidence>
<evidence type="ECO:0000256" key="3">
    <source>
        <dbReference type="ARBA" id="ARBA00019758"/>
    </source>
</evidence>
<evidence type="ECO:0000259" key="8">
    <source>
        <dbReference type="SMART" id="SM00458"/>
    </source>
</evidence>
<accession>A0A4U3A4N5</accession>
<organism evidence="9 10">
    <name type="scientific">Bacillus mycoides</name>
    <dbReference type="NCBI Taxonomy" id="1405"/>
    <lineage>
        <taxon>Bacteria</taxon>
        <taxon>Bacillati</taxon>
        <taxon>Bacillota</taxon>
        <taxon>Bacilli</taxon>
        <taxon>Bacillales</taxon>
        <taxon>Bacillaceae</taxon>
        <taxon>Bacillus</taxon>
        <taxon>Bacillus cereus group</taxon>
    </lineage>
</organism>
<evidence type="ECO:0000259" key="7">
    <source>
        <dbReference type="SMART" id="SM00148"/>
    </source>
</evidence>
<dbReference type="EMBL" id="SZOD01000663">
    <property type="protein sequence ID" value="TKI81770.1"/>
    <property type="molecule type" value="Genomic_DNA"/>
</dbReference>
<evidence type="ECO:0000313" key="9">
    <source>
        <dbReference type="EMBL" id="TKI81770.1"/>
    </source>
</evidence>
<feature type="domain" description="Phosphatidylinositol-specific phospholipase C X" evidence="7">
    <location>
        <begin position="49"/>
        <end position="202"/>
    </location>
</feature>
<dbReference type="InterPro" id="IPR051057">
    <property type="entry name" value="PI-PLC_domain"/>
</dbReference>
<dbReference type="Proteomes" id="UP000305524">
    <property type="component" value="Unassembled WGS sequence"/>
</dbReference>
<evidence type="ECO:0000256" key="6">
    <source>
        <dbReference type="ARBA" id="ARBA00030782"/>
    </source>
</evidence>
<name>A0A4U3A4N5_BACMY</name>
<dbReference type="PANTHER" id="PTHR13593:SF113">
    <property type="entry name" value="SI:DKEY-266F7.9"/>
    <property type="match status" value="1"/>
</dbReference>
<dbReference type="Gene3D" id="3.20.20.190">
    <property type="entry name" value="Phosphatidylinositol (PI) phosphodiesterase"/>
    <property type="match status" value="1"/>
</dbReference>
<dbReference type="Gene3D" id="2.80.10.50">
    <property type="match status" value="1"/>
</dbReference>
<proteinExistence type="predicted"/>